<dbReference type="Proteomes" id="UP000041770">
    <property type="component" value="Unassembled WGS sequence"/>
</dbReference>
<sequence length="203" mass="23231">MSKYDLVSFELEFNGRVDLAGIENEMVKLFGEVGASYKKKKNHSVTVIQGALRDAHQVIYRECLIKAPTIRADILANESKERRDIHLGDPKYMVERSAHGKKWLQSGIIARRVITFKHPVSEYAAAVEFGRDSFLQVVKKAPYGITKGQTDYWLREVGAMAAQPFLLPSQRNKANQAINVFASSLSNRWLKVLRRLERKRNKR</sequence>
<dbReference type="RefSeq" id="WP_000049624.1">
    <property type="nucleotide sequence ID" value="NZ_CADDXB010000001.1"/>
</dbReference>
<dbReference type="EMBL" id="CWQY01000004">
    <property type="protein sequence ID" value="CSC21436.1"/>
    <property type="molecule type" value="Genomic_DNA"/>
</dbReference>
<gene>
    <name evidence="1" type="ORF">ERS013200_00842</name>
</gene>
<evidence type="ECO:0000313" key="2">
    <source>
        <dbReference type="Proteomes" id="UP000041770"/>
    </source>
</evidence>
<proteinExistence type="predicted"/>
<dbReference type="AlphaFoldDB" id="A0A655TD19"/>
<name>A0A655TD19_VIBCL</name>
<accession>A0A655TD19</accession>
<evidence type="ECO:0000313" key="1">
    <source>
        <dbReference type="EMBL" id="CSC21436.1"/>
    </source>
</evidence>
<organism evidence="1 2">
    <name type="scientific">Vibrio cholerae</name>
    <dbReference type="NCBI Taxonomy" id="666"/>
    <lineage>
        <taxon>Bacteria</taxon>
        <taxon>Pseudomonadati</taxon>
        <taxon>Pseudomonadota</taxon>
        <taxon>Gammaproteobacteria</taxon>
        <taxon>Vibrionales</taxon>
        <taxon>Vibrionaceae</taxon>
        <taxon>Vibrio</taxon>
    </lineage>
</organism>
<reference evidence="1 2" key="1">
    <citation type="submission" date="2015-07" db="EMBL/GenBank/DDBJ databases">
        <authorList>
            <consortium name="Pathogen Informatics"/>
        </authorList>
    </citation>
    <scope>NUCLEOTIDE SEQUENCE [LARGE SCALE GENOMIC DNA]</scope>
    <source>
        <strain evidence="1 2">A316</strain>
    </source>
</reference>
<protein>
    <submittedName>
        <fullName evidence="1">Uncharacterized protein</fullName>
    </submittedName>
</protein>